<dbReference type="InterPro" id="IPR000890">
    <property type="entry name" value="Aliphatic_acid_kin_short-chain"/>
</dbReference>
<keyword evidence="7 9" id="KW-0067">ATP-binding</keyword>
<dbReference type="InterPro" id="IPR043129">
    <property type="entry name" value="ATPase_NBD"/>
</dbReference>
<evidence type="ECO:0000256" key="5">
    <source>
        <dbReference type="ARBA" id="ARBA00022741"/>
    </source>
</evidence>
<evidence type="ECO:0000313" key="12">
    <source>
        <dbReference type="Proteomes" id="UP000285794"/>
    </source>
</evidence>
<dbReference type="EMBL" id="QQWG01000022">
    <property type="protein sequence ID" value="RRG19279.1"/>
    <property type="molecule type" value="Genomic_DNA"/>
</dbReference>
<comment type="catalytic activity">
    <reaction evidence="8 9">
        <text>butanoate + ATP = butanoyl phosphate + ADP</text>
        <dbReference type="Rhea" id="RHEA:13585"/>
        <dbReference type="ChEBI" id="CHEBI:17968"/>
        <dbReference type="ChEBI" id="CHEBI:30616"/>
        <dbReference type="ChEBI" id="CHEBI:58079"/>
        <dbReference type="ChEBI" id="CHEBI:456216"/>
        <dbReference type="EC" id="2.7.2.7"/>
    </reaction>
</comment>
<name>A0A425XXA1_9BACT</name>
<gene>
    <name evidence="9 11" type="primary">buk</name>
    <name evidence="11" type="ORF">DWB61_16020</name>
</gene>
<dbReference type="PIRSF" id="PIRSF036458">
    <property type="entry name" value="Butyrate_kin"/>
    <property type="match status" value="1"/>
</dbReference>
<comment type="caution">
    <text evidence="11">The sequence shown here is derived from an EMBL/GenBank/DDBJ whole genome shotgun (WGS) entry which is preliminary data.</text>
</comment>
<keyword evidence="12" id="KW-1185">Reference proteome</keyword>
<dbReference type="CDD" id="cd24011">
    <property type="entry name" value="ASKHA_NBD_BK"/>
    <property type="match status" value="1"/>
</dbReference>
<comment type="similarity">
    <text evidence="2 9 10">Belongs to the acetokinase family.</text>
</comment>
<dbReference type="RefSeq" id="WP_125031898.1">
    <property type="nucleotide sequence ID" value="NZ_JAPXVP010000019.1"/>
</dbReference>
<dbReference type="EC" id="2.7.2.7" evidence="9"/>
<protein>
    <recommendedName>
        <fullName evidence="9">Probable butyrate kinase</fullName>
        <shortName evidence="9">BK</shortName>
        <ecNumber evidence="9">2.7.2.7</ecNumber>
    </recommendedName>
    <alternativeName>
        <fullName evidence="9">Branched-chain carboxylic acid kinase</fullName>
    </alternativeName>
</protein>
<dbReference type="PANTHER" id="PTHR21060">
    <property type="entry name" value="ACETATE KINASE"/>
    <property type="match status" value="1"/>
</dbReference>
<dbReference type="InterPro" id="IPR011245">
    <property type="entry name" value="Butyrate_kin"/>
</dbReference>
<reference evidence="11 12" key="1">
    <citation type="submission" date="2018-07" db="EMBL/GenBank/DDBJ databases">
        <title>Draft genome sequence of Ancylomarina sp. M1P.</title>
        <authorList>
            <person name="Yadav S."/>
            <person name="Villanueva L."/>
            <person name="Damste J.S.S."/>
        </authorList>
    </citation>
    <scope>NUCLEOTIDE SEQUENCE [LARGE SCALE GENOMIC DNA]</scope>
    <source>
        <strain evidence="11 12">M1P</strain>
    </source>
</reference>
<sequence length="357" mass="39777">MRDLVLALNPRTYFTRVAVYQGNSTLFFKKINHHNLEKGINPSFNDQVEYRTSVILKELEENDIEIKHIKVVIGRGGLIKPVESGVYRVNEEMVQDLRSAEFGEDVVNLGGLLADGIAKAIKGAHAYIADPVVVDELQDIARFTGRPEFKRRSIFHALNHKISARKYAKIKYAEYEDMNLIVAHLGGGISIGAHKKGRVIDANQAYDGDGPFSPIRSGSLPMGDVIKMCYSGKYTKEEMLKMQTGEGGLYAYFKTYSAYDVCQLRDAGDEKAEEVLSAMAYQVSKYISSLYVCFEGEAVDGVILTGGLAKDDKFVREIRNRVEVIAPVYVIPGAEVLGALSYYGQMILRGETEIKNY</sequence>
<keyword evidence="6 9" id="KW-0418">Kinase</keyword>
<evidence type="ECO:0000256" key="3">
    <source>
        <dbReference type="ARBA" id="ARBA00022490"/>
    </source>
</evidence>
<evidence type="ECO:0000256" key="9">
    <source>
        <dbReference type="HAMAP-Rule" id="MF_00542"/>
    </source>
</evidence>
<dbReference type="GO" id="GO:0005737">
    <property type="term" value="C:cytoplasm"/>
    <property type="evidence" value="ECO:0007669"/>
    <property type="project" value="UniProtKB-SubCell"/>
</dbReference>
<evidence type="ECO:0000313" key="11">
    <source>
        <dbReference type="EMBL" id="RRG19279.1"/>
    </source>
</evidence>
<comment type="subcellular location">
    <subcellularLocation>
        <location evidence="1 9">Cytoplasm</location>
    </subcellularLocation>
</comment>
<dbReference type="Gene3D" id="3.30.420.40">
    <property type="match status" value="2"/>
</dbReference>
<dbReference type="GO" id="GO:0006083">
    <property type="term" value="P:acetate metabolic process"/>
    <property type="evidence" value="ECO:0007669"/>
    <property type="project" value="TreeGrafter"/>
</dbReference>
<dbReference type="OrthoDB" id="1112025at2"/>
<dbReference type="NCBIfam" id="NF002834">
    <property type="entry name" value="PRK03011.1-5"/>
    <property type="match status" value="1"/>
</dbReference>
<dbReference type="GO" id="GO:0008776">
    <property type="term" value="F:acetate kinase activity"/>
    <property type="evidence" value="ECO:0007669"/>
    <property type="project" value="TreeGrafter"/>
</dbReference>
<dbReference type="Pfam" id="PF00871">
    <property type="entry name" value="Acetate_kinase"/>
    <property type="match status" value="1"/>
</dbReference>
<dbReference type="PRINTS" id="PR00471">
    <property type="entry name" value="ACETATEKNASE"/>
</dbReference>
<dbReference type="SUPFAM" id="SSF53067">
    <property type="entry name" value="Actin-like ATPase domain"/>
    <property type="match status" value="2"/>
</dbReference>
<organism evidence="11 12">
    <name type="scientific">Ancylomarina euxinus</name>
    <dbReference type="NCBI Taxonomy" id="2283627"/>
    <lineage>
        <taxon>Bacteria</taxon>
        <taxon>Pseudomonadati</taxon>
        <taxon>Bacteroidota</taxon>
        <taxon>Bacteroidia</taxon>
        <taxon>Marinilabiliales</taxon>
        <taxon>Marinifilaceae</taxon>
        <taxon>Ancylomarina</taxon>
    </lineage>
</organism>
<dbReference type="GO" id="GO:0005524">
    <property type="term" value="F:ATP binding"/>
    <property type="evidence" value="ECO:0007669"/>
    <property type="project" value="UniProtKB-KW"/>
</dbReference>
<dbReference type="InterPro" id="IPR023865">
    <property type="entry name" value="Aliphatic_acid_kinase_CS"/>
</dbReference>
<evidence type="ECO:0000256" key="6">
    <source>
        <dbReference type="ARBA" id="ARBA00022777"/>
    </source>
</evidence>
<dbReference type="NCBIfam" id="TIGR02707">
    <property type="entry name" value="butyr_kinase"/>
    <property type="match status" value="1"/>
</dbReference>
<evidence type="ECO:0000256" key="4">
    <source>
        <dbReference type="ARBA" id="ARBA00022679"/>
    </source>
</evidence>
<proteinExistence type="inferred from homology"/>
<evidence type="ECO:0000256" key="10">
    <source>
        <dbReference type="RuleBase" id="RU003835"/>
    </source>
</evidence>
<dbReference type="HAMAP" id="MF_00542">
    <property type="entry name" value="Butyrate_kinase"/>
    <property type="match status" value="1"/>
</dbReference>
<evidence type="ECO:0000256" key="8">
    <source>
        <dbReference type="ARBA" id="ARBA00048596"/>
    </source>
</evidence>
<keyword evidence="3 9" id="KW-0963">Cytoplasm</keyword>
<evidence type="ECO:0000256" key="1">
    <source>
        <dbReference type="ARBA" id="ARBA00004496"/>
    </source>
</evidence>
<dbReference type="AlphaFoldDB" id="A0A425XXA1"/>
<keyword evidence="4 9" id="KW-0808">Transferase</keyword>
<dbReference type="GO" id="GO:0047761">
    <property type="term" value="F:butyrate kinase activity"/>
    <property type="evidence" value="ECO:0007669"/>
    <property type="project" value="UniProtKB-UniRule"/>
</dbReference>
<dbReference type="PANTHER" id="PTHR21060:SF3">
    <property type="entry name" value="BUTYRATE KINASE 2-RELATED"/>
    <property type="match status" value="1"/>
</dbReference>
<keyword evidence="5 9" id="KW-0547">Nucleotide-binding</keyword>
<evidence type="ECO:0000256" key="7">
    <source>
        <dbReference type="ARBA" id="ARBA00022840"/>
    </source>
</evidence>
<dbReference type="Proteomes" id="UP000285794">
    <property type="component" value="Unassembled WGS sequence"/>
</dbReference>
<evidence type="ECO:0000256" key="2">
    <source>
        <dbReference type="ARBA" id="ARBA00008748"/>
    </source>
</evidence>
<accession>A0A425XXA1</accession>
<dbReference type="PROSITE" id="PS01076">
    <property type="entry name" value="ACETATE_KINASE_2"/>
    <property type="match status" value="1"/>
</dbReference>